<comment type="caution">
    <text evidence="2">The sequence shown here is derived from an EMBL/GenBank/DDBJ whole genome shotgun (WGS) entry which is preliminary data.</text>
</comment>
<keyword evidence="3" id="KW-1185">Reference proteome</keyword>
<feature type="compositionally biased region" description="Basic and acidic residues" evidence="1">
    <location>
        <begin position="46"/>
        <end position="65"/>
    </location>
</feature>
<feature type="compositionally biased region" description="Basic and acidic residues" evidence="1">
    <location>
        <begin position="213"/>
        <end position="253"/>
    </location>
</feature>
<dbReference type="Proteomes" id="UP001165121">
    <property type="component" value="Unassembled WGS sequence"/>
</dbReference>
<evidence type="ECO:0000256" key="1">
    <source>
        <dbReference type="SAM" id="MobiDB-lite"/>
    </source>
</evidence>
<feature type="compositionally biased region" description="Acidic residues" evidence="1">
    <location>
        <begin position="80"/>
        <end position="106"/>
    </location>
</feature>
<feature type="compositionally biased region" description="Polar residues" evidence="1">
    <location>
        <begin position="26"/>
        <end position="44"/>
    </location>
</feature>
<evidence type="ECO:0000313" key="3">
    <source>
        <dbReference type="Proteomes" id="UP001165121"/>
    </source>
</evidence>
<evidence type="ECO:0000313" key="2">
    <source>
        <dbReference type="EMBL" id="GMF29755.1"/>
    </source>
</evidence>
<feature type="region of interest" description="Disordered" evidence="1">
    <location>
        <begin position="1"/>
        <end position="176"/>
    </location>
</feature>
<gene>
    <name evidence="2" type="ORF">Pfra01_000644200</name>
</gene>
<protein>
    <submittedName>
        <fullName evidence="2">Unnamed protein product</fullName>
    </submittedName>
</protein>
<reference evidence="2" key="1">
    <citation type="submission" date="2023-04" db="EMBL/GenBank/DDBJ databases">
        <title>Phytophthora fragariaefolia NBRC 109709.</title>
        <authorList>
            <person name="Ichikawa N."/>
            <person name="Sato H."/>
            <person name="Tonouchi N."/>
        </authorList>
    </citation>
    <scope>NUCLEOTIDE SEQUENCE</scope>
    <source>
        <strain evidence="2">NBRC 109709</strain>
    </source>
</reference>
<dbReference type="AlphaFoldDB" id="A0A9W6U673"/>
<name>A0A9W6U673_9STRA</name>
<proteinExistence type="predicted"/>
<sequence length="369" mass="40195">MPLGHDTIEIAPATTRVKIARRRTGKSSTRQSTRARGTKSQGNEDSTDRDKEVQVDEQDETRRGSDGPGGDADERLVTEEHDDDDYDEDEHDDDDNGDDDEHEGDEAERWRRLGERPPPAPLAVTRGDAATTEEAASGLLESDSTPMTDRPHSHPLPMATATNEECKEGDADEAPASATQVAALAAALQQLPTAVTVLQAQVAIAPGVQQRSQGEERDPSPGEPRDEERSEDEQRQQERGPRSESQRRREEQQRSSAVQMTVALARVDEEGTRVSAPKPVMAAMPTAVQQLMDMVANLQVGARRERRPAPLPGRHVKIKELTFQLVAVLALGMDMGEALQHLILGARRFDSSPISSLYVAASSGIPVST</sequence>
<dbReference type="EMBL" id="BSXT01000546">
    <property type="protein sequence ID" value="GMF29755.1"/>
    <property type="molecule type" value="Genomic_DNA"/>
</dbReference>
<organism evidence="2 3">
    <name type="scientific">Phytophthora fragariaefolia</name>
    <dbReference type="NCBI Taxonomy" id="1490495"/>
    <lineage>
        <taxon>Eukaryota</taxon>
        <taxon>Sar</taxon>
        <taxon>Stramenopiles</taxon>
        <taxon>Oomycota</taxon>
        <taxon>Peronosporomycetes</taxon>
        <taxon>Peronosporales</taxon>
        <taxon>Peronosporaceae</taxon>
        <taxon>Phytophthora</taxon>
    </lineage>
</organism>
<feature type="region of interest" description="Disordered" evidence="1">
    <location>
        <begin position="207"/>
        <end position="260"/>
    </location>
</feature>
<accession>A0A9W6U673</accession>